<dbReference type="Gene3D" id="1.10.860.10">
    <property type="entry name" value="DNAb Helicase, Chain A"/>
    <property type="match status" value="1"/>
</dbReference>
<dbReference type="InterPro" id="IPR036185">
    <property type="entry name" value="DNA_heli_DnaB-like_N_sf"/>
</dbReference>
<protein>
    <submittedName>
        <fullName evidence="5">DUF29 family protein</fullName>
    </submittedName>
</protein>
<keyword evidence="2" id="KW-0235">DNA replication</keyword>
<keyword evidence="6" id="KW-1185">Reference proteome</keyword>
<evidence type="ECO:0000313" key="6">
    <source>
        <dbReference type="Proteomes" id="UP000286997"/>
    </source>
</evidence>
<evidence type="ECO:0000256" key="2">
    <source>
        <dbReference type="ARBA" id="ARBA00022705"/>
    </source>
</evidence>
<dbReference type="GO" id="GO:1990077">
    <property type="term" value="C:primosome complex"/>
    <property type="evidence" value="ECO:0007669"/>
    <property type="project" value="UniProtKB-KW"/>
</dbReference>
<sequence length="293" mass="32306">MGRPSLNRDPSVDPACPRPDLVEAGRRLLGALLDDAALYHRIRSELDAPDFSDPLDQAVFDAIGTLIRRNQTVDGTTVAAHLNDIRYDAEGGIGAYLDALLACAAPADEVPHLARQLAGRSAEAGNSLYHRDVVAWSHRQARRLGELAARTDDLSREVDWDNLIDEVLSVGRSQTAGVARKIELVLAHLLKILSDPDAPSRRHWRHEIDVWRLRIGAEFTPSMRRLLDLDHLWGRAIAEARRDLDEYGVRLVQPLPATCPLGLDDLLDEAATMDALLSRMAVAISASPRKDPP</sequence>
<dbReference type="GO" id="GO:0006269">
    <property type="term" value="P:DNA replication, synthesis of primer"/>
    <property type="evidence" value="ECO:0007669"/>
    <property type="project" value="UniProtKB-KW"/>
</dbReference>
<accession>A0A3S2XR86</accession>
<dbReference type="EMBL" id="SACP01000002">
    <property type="protein sequence ID" value="RVU21058.1"/>
    <property type="molecule type" value="Genomic_DNA"/>
</dbReference>
<proteinExistence type="predicted"/>
<dbReference type="PANTHER" id="PTHR34235">
    <property type="entry name" value="SLR1203 PROTEIN-RELATED"/>
    <property type="match status" value="1"/>
</dbReference>
<evidence type="ECO:0000256" key="3">
    <source>
        <dbReference type="ARBA" id="ARBA00023125"/>
    </source>
</evidence>
<dbReference type="RefSeq" id="WP_127727277.1">
    <property type="nucleotide sequence ID" value="NZ_SACP01000002.1"/>
</dbReference>
<dbReference type="Gene3D" id="1.20.1220.20">
    <property type="entry name" value="Uncharcterised protein PF01724"/>
    <property type="match status" value="1"/>
</dbReference>
<dbReference type="InterPro" id="IPR007693">
    <property type="entry name" value="DNA_helicase_DnaB-like_N"/>
</dbReference>
<evidence type="ECO:0000313" key="5">
    <source>
        <dbReference type="EMBL" id="RVU21058.1"/>
    </source>
</evidence>
<dbReference type="Pfam" id="PF00772">
    <property type="entry name" value="DnaB"/>
    <property type="match status" value="1"/>
</dbReference>
<dbReference type="SUPFAM" id="SSF48024">
    <property type="entry name" value="N-terminal domain of DnaB helicase"/>
    <property type="match status" value="1"/>
</dbReference>
<dbReference type="InterPro" id="IPR016136">
    <property type="entry name" value="DNA_helicase_N/primase_C"/>
</dbReference>
<dbReference type="PANTHER" id="PTHR34235:SF3">
    <property type="entry name" value="SLR1203 PROTEIN"/>
    <property type="match status" value="1"/>
</dbReference>
<dbReference type="OrthoDB" id="425753at2"/>
<organism evidence="5 6">
    <name type="scientific">Methylobacterium oryzihabitans</name>
    <dbReference type="NCBI Taxonomy" id="2499852"/>
    <lineage>
        <taxon>Bacteria</taxon>
        <taxon>Pseudomonadati</taxon>
        <taxon>Pseudomonadota</taxon>
        <taxon>Alphaproteobacteria</taxon>
        <taxon>Hyphomicrobiales</taxon>
        <taxon>Methylobacteriaceae</taxon>
        <taxon>Methylobacterium</taxon>
    </lineage>
</organism>
<dbReference type="Proteomes" id="UP000286997">
    <property type="component" value="Unassembled WGS sequence"/>
</dbReference>
<dbReference type="GO" id="GO:0003677">
    <property type="term" value="F:DNA binding"/>
    <property type="evidence" value="ECO:0007669"/>
    <property type="project" value="UniProtKB-KW"/>
</dbReference>
<keyword evidence="1" id="KW-0639">Primosome</keyword>
<evidence type="ECO:0000256" key="1">
    <source>
        <dbReference type="ARBA" id="ARBA00022515"/>
    </source>
</evidence>
<dbReference type="AlphaFoldDB" id="A0A3S2XR86"/>
<dbReference type="GO" id="GO:0003678">
    <property type="term" value="F:DNA helicase activity"/>
    <property type="evidence" value="ECO:0007669"/>
    <property type="project" value="InterPro"/>
</dbReference>
<dbReference type="Pfam" id="PF01724">
    <property type="entry name" value="DUF29"/>
    <property type="match status" value="1"/>
</dbReference>
<keyword evidence="3" id="KW-0238">DNA-binding</keyword>
<dbReference type="InterPro" id="IPR002636">
    <property type="entry name" value="DUF29"/>
</dbReference>
<gene>
    <name evidence="5" type="ORF">EOE48_02885</name>
</gene>
<reference evidence="5 6" key="1">
    <citation type="submission" date="2019-01" db="EMBL/GenBank/DDBJ databases">
        <authorList>
            <person name="Chen W.-M."/>
        </authorList>
    </citation>
    <scope>NUCLEOTIDE SEQUENCE [LARGE SCALE GENOMIC DNA]</scope>
    <source>
        <strain evidence="5 6">TER-1</strain>
    </source>
</reference>
<name>A0A3S2XR86_9HYPH</name>
<comment type="caution">
    <text evidence="5">The sequence shown here is derived from an EMBL/GenBank/DDBJ whole genome shotgun (WGS) entry which is preliminary data.</text>
</comment>
<evidence type="ECO:0000259" key="4">
    <source>
        <dbReference type="Pfam" id="PF00772"/>
    </source>
</evidence>
<feature type="domain" description="DNA helicase DnaB-like N-terminal" evidence="4">
    <location>
        <begin position="20"/>
        <end position="117"/>
    </location>
</feature>
<dbReference type="GO" id="GO:0005524">
    <property type="term" value="F:ATP binding"/>
    <property type="evidence" value="ECO:0007669"/>
    <property type="project" value="InterPro"/>
</dbReference>